<dbReference type="GO" id="GO:0005886">
    <property type="term" value="C:plasma membrane"/>
    <property type="evidence" value="ECO:0007669"/>
    <property type="project" value="UniProtKB-SubCell"/>
</dbReference>
<keyword evidence="7 9" id="KW-0472">Membrane</keyword>
<dbReference type="PANTHER" id="PTHR35011:SF10">
    <property type="entry name" value="TRAP TRANSPORTER SMALL PERMEASE PROTEIN"/>
    <property type="match status" value="1"/>
</dbReference>
<feature type="transmembrane region" description="Helical" evidence="9">
    <location>
        <begin position="12"/>
        <end position="35"/>
    </location>
</feature>
<keyword evidence="12" id="KW-1185">Reference proteome</keyword>
<dbReference type="Pfam" id="PF04290">
    <property type="entry name" value="DctQ"/>
    <property type="match status" value="1"/>
</dbReference>
<proteinExistence type="inferred from homology"/>
<evidence type="ECO:0000256" key="8">
    <source>
        <dbReference type="ARBA" id="ARBA00038436"/>
    </source>
</evidence>
<comment type="subcellular location">
    <subcellularLocation>
        <location evidence="1 9">Cell inner membrane</location>
        <topology evidence="1 9">Multi-pass membrane protein</topology>
    </subcellularLocation>
</comment>
<dbReference type="PANTHER" id="PTHR35011">
    <property type="entry name" value="2,3-DIKETO-L-GULONATE TRAP TRANSPORTER SMALL PERMEASE PROTEIN YIAM"/>
    <property type="match status" value="1"/>
</dbReference>
<comment type="function">
    <text evidence="9">Part of the tripartite ATP-independent periplasmic (TRAP) transport system.</text>
</comment>
<dbReference type="OrthoDB" id="9795655at2"/>
<evidence type="ECO:0000256" key="2">
    <source>
        <dbReference type="ARBA" id="ARBA00022448"/>
    </source>
</evidence>
<dbReference type="Proteomes" id="UP000321548">
    <property type="component" value="Unassembled WGS sequence"/>
</dbReference>
<feature type="transmembrane region" description="Helical" evidence="9">
    <location>
        <begin position="47"/>
        <end position="67"/>
    </location>
</feature>
<protein>
    <recommendedName>
        <fullName evidence="9">TRAP transporter small permease protein</fullName>
    </recommendedName>
</protein>
<evidence type="ECO:0000256" key="1">
    <source>
        <dbReference type="ARBA" id="ARBA00004429"/>
    </source>
</evidence>
<dbReference type="GO" id="GO:0015740">
    <property type="term" value="P:C4-dicarboxylate transport"/>
    <property type="evidence" value="ECO:0007669"/>
    <property type="project" value="TreeGrafter"/>
</dbReference>
<gene>
    <name evidence="11" type="ORF">FHP08_12585</name>
</gene>
<comment type="similarity">
    <text evidence="8 9">Belongs to the TRAP transporter small permease family.</text>
</comment>
<keyword evidence="5 9" id="KW-0812">Transmembrane</keyword>
<feature type="transmembrane region" description="Helical" evidence="9">
    <location>
        <begin position="88"/>
        <end position="109"/>
    </location>
</feature>
<feature type="transmembrane region" description="Helical" evidence="9">
    <location>
        <begin position="129"/>
        <end position="150"/>
    </location>
</feature>
<evidence type="ECO:0000313" key="12">
    <source>
        <dbReference type="Proteomes" id="UP000321548"/>
    </source>
</evidence>
<evidence type="ECO:0000256" key="9">
    <source>
        <dbReference type="RuleBase" id="RU369079"/>
    </source>
</evidence>
<evidence type="ECO:0000256" key="5">
    <source>
        <dbReference type="ARBA" id="ARBA00022692"/>
    </source>
</evidence>
<comment type="caution">
    <text evidence="11">The sequence shown here is derived from an EMBL/GenBank/DDBJ whole genome shotgun (WGS) entry which is preliminary data.</text>
</comment>
<keyword evidence="6 9" id="KW-1133">Transmembrane helix</keyword>
<keyword evidence="4 9" id="KW-0997">Cell inner membrane</keyword>
<sequence length="161" mass="18065">MKHYVWLMDRLSIACAVVASVLLAASAVLITWMVLYRAMGYSTYWEIELSVYMMVASMFLASPYTLMTKGHVSVDLLEHYLPFSARRALLVILALLSLAVCGWLAWATFEFALHAYTSGERSESAWSPLKWPLFMTMPIGFGLTALQYIAELARPETPEAA</sequence>
<dbReference type="AlphaFoldDB" id="A0A5C8NTX0"/>
<keyword evidence="2 9" id="KW-0813">Transport</keyword>
<evidence type="ECO:0000256" key="7">
    <source>
        <dbReference type="ARBA" id="ARBA00023136"/>
    </source>
</evidence>
<dbReference type="InterPro" id="IPR007387">
    <property type="entry name" value="TRAP_DctQ"/>
</dbReference>
<accession>A0A5C8NTX0</accession>
<dbReference type="GO" id="GO:0022857">
    <property type="term" value="F:transmembrane transporter activity"/>
    <property type="evidence" value="ECO:0007669"/>
    <property type="project" value="UniProtKB-UniRule"/>
</dbReference>
<comment type="subunit">
    <text evidence="9">The complex comprises the extracytoplasmic solute receptor protein and the two transmembrane proteins.</text>
</comment>
<feature type="domain" description="Tripartite ATP-independent periplasmic transporters DctQ component" evidence="10">
    <location>
        <begin position="27"/>
        <end position="154"/>
    </location>
</feature>
<dbReference type="EMBL" id="VDUY01000005">
    <property type="protein sequence ID" value="TXL64585.1"/>
    <property type="molecule type" value="Genomic_DNA"/>
</dbReference>
<reference evidence="11 12" key="1">
    <citation type="submission" date="2019-06" db="EMBL/GenBank/DDBJ databases">
        <title>Quisquiliibacterium sp. nov., isolated from a maize field.</title>
        <authorList>
            <person name="Lin S.-Y."/>
            <person name="Tsai C.-F."/>
            <person name="Young C.-C."/>
        </authorList>
    </citation>
    <scope>NUCLEOTIDE SEQUENCE [LARGE SCALE GENOMIC DNA]</scope>
    <source>
        <strain evidence="11 12">CC-CFT501</strain>
    </source>
</reference>
<organism evidence="11 12">
    <name type="scientific">Zeimonas arvi</name>
    <dbReference type="NCBI Taxonomy" id="2498847"/>
    <lineage>
        <taxon>Bacteria</taxon>
        <taxon>Pseudomonadati</taxon>
        <taxon>Pseudomonadota</taxon>
        <taxon>Betaproteobacteria</taxon>
        <taxon>Burkholderiales</taxon>
        <taxon>Burkholderiaceae</taxon>
        <taxon>Zeimonas</taxon>
    </lineage>
</organism>
<evidence type="ECO:0000256" key="6">
    <source>
        <dbReference type="ARBA" id="ARBA00022989"/>
    </source>
</evidence>
<dbReference type="RefSeq" id="WP_147704834.1">
    <property type="nucleotide sequence ID" value="NZ_VDUY01000005.1"/>
</dbReference>
<name>A0A5C8NTX0_9BURK</name>
<evidence type="ECO:0000256" key="3">
    <source>
        <dbReference type="ARBA" id="ARBA00022475"/>
    </source>
</evidence>
<keyword evidence="3" id="KW-1003">Cell membrane</keyword>
<evidence type="ECO:0000313" key="11">
    <source>
        <dbReference type="EMBL" id="TXL64585.1"/>
    </source>
</evidence>
<dbReference type="InterPro" id="IPR055348">
    <property type="entry name" value="DctQ"/>
</dbReference>
<evidence type="ECO:0000256" key="4">
    <source>
        <dbReference type="ARBA" id="ARBA00022519"/>
    </source>
</evidence>
<evidence type="ECO:0000259" key="10">
    <source>
        <dbReference type="Pfam" id="PF04290"/>
    </source>
</evidence>